<dbReference type="GO" id="GO:0004070">
    <property type="term" value="F:aspartate carbamoyltransferase activity"/>
    <property type="evidence" value="ECO:0007669"/>
    <property type="project" value="UniProtKB-EC"/>
</dbReference>
<dbReference type="GO" id="GO:0016597">
    <property type="term" value="F:amino acid binding"/>
    <property type="evidence" value="ECO:0007669"/>
    <property type="project" value="InterPro"/>
</dbReference>
<reference evidence="5 6" key="1">
    <citation type="journal article" date="2020" name="G3 (Bethesda)">
        <title>Whole Genome Sequencing and Comparative Genomics of Two Nematicidal Bacillus Strains Reveals a Wide Range of Possible Virulence Factors.</title>
        <authorList>
            <person name="Susic N."/>
            <person name="Janezic S."/>
            <person name="Rupnik M."/>
            <person name="Geric Stare B."/>
        </authorList>
    </citation>
    <scope>NUCLEOTIDE SEQUENCE [LARGE SCALE GENOMIC DNA]</scope>
    <source>
        <strain evidence="5 6">I-1582</strain>
    </source>
</reference>
<dbReference type="PRINTS" id="PR00100">
    <property type="entry name" value="AOTCASE"/>
</dbReference>
<evidence type="ECO:0000256" key="2">
    <source>
        <dbReference type="RuleBase" id="RU003634"/>
    </source>
</evidence>
<keyword evidence="1 2" id="KW-0808">Transferase</keyword>
<dbReference type="Pfam" id="PF00185">
    <property type="entry name" value="OTCace"/>
    <property type="match status" value="1"/>
</dbReference>
<dbReference type="Proteomes" id="UP000465778">
    <property type="component" value="Unassembled WGS sequence"/>
</dbReference>
<dbReference type="GO" id="GO:0006520">
    <property type="term" value="P:amino acid metabolic process"/>
    <property type="evidence" value="ECO:0007669"/>
    <property type="project" value="InterPro"/>
</dbReference>
<accession>A0A800NB79</accession>
<evidence type="ECO:0000313" key="5">
    <source>
        <dbReference type="EMBL" id="KAF0824290.1"/>
    </source>
</evidence>
<evidence type="ECO:0000313" key="6">
    <source>
        <dbReference type="Proteomes" id="UP000465778"/>
    </source>
</evidence>
<dbReference type="PANTHER" id="PTHR45753:SF6">
    <property type="entry name" value="ASPARTATE CARBAMOYLTRANSFERASE"/>
    <property type="match status" value="1"/>
</dbReference>
<dbReference type="RefSeq" id="WP_159344955.1">
    <property type="nucleotide sequence ID" value="NZ_JBALOT010000027.1"/>
</dbReference>
<dbReference type="InterPro" id="IPR006131">
    <property type="entry name" value="Asp_carbamoyltransf_Asp/Orn-bd"/>
</dbReference>
<dbReference type="InterPro" id="IPR006132">
    <property type="entry name" value="Asp/Orn_carbamoyltranf_P-bd"/>
</dbReference>
<dbReference type="AlphaFoldDB" id="A0A800NB79"/>
<dbReference type="PANTHER" id="PTHR45753">
    <property type="entry name" value="ORNITHINE CARBAMOYLTRANSFERASE, MITOCHONDRIAL"/>
    <property type="match status" value="1"/>
</dbReference>
<evidence type="ECO:0000259" key="3">
    <source>
        <dbReference type="Pfam" id="PF00185"/>
    </source>
</evidence>
<dbReference type="EC" id="2.1.3.2" evidence="5"/>
<organism evidence="5 6">
    <name type="scientific">Cytobacillus firmus</name>
    <name type="common">Bacillus firmus</name>
    <dbReference type="NCBI Taxonomy" id="1399"/>
    <lineage>
        <taxon>Bacteria</taxon>
        <taxon>Bacillati</taxon>
        <taxon>Bacillota</taxon>
        <taxon>Bacilli</taxon>
        <taxon>Bacillales</taxon>
        <taxon>Bacillaceae</taxon>
        <taxon>Cytobacillus</taxon>
    </lineage>
</organism>
<dbReference type="Gene3D" id="3.40.50.1370">
    <property type="entry name" value="Aspartate/ornithine carbamoyltransferase"/>
    <property type="match status" value="2"/>
</dbReference>
<comment type="caution">
    <text evidence="5">The sequence shown here is derived from an EMBL/GenBank/DDBJ whole genome shotgun (WGS) entry which is preliminary data.</text>
</comment>
<dbReference type="PRINTS" id="PR00101">
    <property type="entry name" value="ATCASE"/>
</dbReference>
<evidence type="ECO:0000256" key="1">
    <source>
        <dbReference type="ARBA" id="ARBA00022679"/>
    </source>
</evidence>
<dbReference type="InterPro" id="IPR006130">
    <property type="entry name" value="Asp/Orn_carbamoylTrfase"/>
</dbReference>
<evidence type="ECO:0000259" key="4">
    <source>
        <dbReference type="Pfam" id="PF02729"/>
    </source>
</evidence>
<dbReference type="GO" id="GO:0044205">
    <property type="term" value="P:'de novo' UMP biosynthetic process"/>
    <property type="evidence" value="ECO:0007669"/>
    <property type="project" value="UniProtKB-UniPathway"/>
</dbReference>
<dbReference type="InterPro" id="IPR036901">
    <property type="entry name" value="Asp/Orn_carbamoylTrfase_sf"/>
</dbReference>
<protein>
    <submittedName>
        <fullName evidence="5">Aspartate carbamoyltransferase</fullName>
        <ecNumber evidence="5">2.1.3.2</ecNumber>
    </submittedName>
</protein>
<comment type="similarity">
    <text evidence="2">Belongs to the aspartate/ornithine carbamoyltransferase superfamily.</text>
</comment>
<dbReference type="Pfam" id="PF02729">
    <property type="entry name" value="OTCace_N"/>
    <property type="match status" value="1"/>
</dbReference>
<dbReference type="EMBL" id="VDEM01000017">
    <property type="protein sequence ID" value="KAF0824290.1"/>
    <property type="molecule type" value="Genomic_DNA"/>
</dbReference>
<dbReference type="UniPathway" id="UPA00070">
    <property type="reaction ID" value="UER00116"/>
</dbReference>
<dbReference type="SUPFAM" id="SSF53671">
    <property type="entry name" value="Aspartate/ornithine carbamoyltransferase"/>
    <property type="match status" value="1"/>
</dbReference>
<feature type="domain" description="Aspartate/ornithine carbamoyltransferase Asp/Orn-binding" evidence="3">
    <location>
        <begin position="155"/>
        <end position="300"/>
    </location>
</feature>
<name>A0A800NB79_CYTFI</name>
<dbReference type="OrthoDB" id="9774690at2"/>
<gene>
    <name evidence="5" type="ORF">KIS1582_1969</name>
</gene>
<proteinExistence type="inferred from homology"/>
<sequence length="317" mass="35818">MNFSGFDFISMNELGREDIEKIFQTADNIERLLENGETLLTNKNIAILFYQPSTRTRLGFEAAGLKLGGNIFGFADPKVTRGGDYYQETLEDMIRVVDQLADVIVIRHPENNAAKIAASYAEAPVINAGDGNNHHPTQALQDLYTMYREHGSLDNLSIGLVGDFKIRSFRSIIKGLGQFNLKKLFLVPAPNEGITDEVEQMLKVASFDYEVHGTIDAVIPEIDVLELNGINHPYRGTEYRTPDTHKVRLSILDSARENLSILHTMPRKDELPTDIDRTPYNKYFKQVRYGLYIKMALITLVLGEEKTLENKLKPVIL</sequence>
<feature type="domain" description="Aspartate/ornithine carbamoyltransferase carbamoyl-P binding" evidence="4">
    <location>
        <begin position="7"/>
        <end position="147"/>
    </location>
</feature>